<dbReference type="OrthoDB" id="2079361at2"/>
<proteinExistence type="predicted"/>
<accession>A0A2T1ESY9</accession>
<reference evidence="3" key="1">
    <citation type="submission" date="2018-02" db="EMBL/GenBank/DDBJ databases">
        <authorList>
            <person name="Moore K."/>
            <person name="Momper L."/>
        </authorList>
    </citation>
    <scope>NUCLEOTIDE SEQUENCE [LARGE SCALE GENOMIC DNA]</scope>
    <source>
        <strain evidence="3">ULC18</strain>
    </source>
</reference>
<evidence type="ECO:0000313" key="2">
    <source>
        <dbReference type="EMBL" id="PSB35862.1"/>
    </source>
</evidence>
<sequence length="474" mass="52531">MEEQPQSSNSINPSRSDLRTIWGSVIVSTTVLFVASSVRHLLFQSAAFDLGYFDQALYLISQGQPPIVSFWGFHFLGGHADWILYLLAPLYKLYPSVFWLFAIQAIALSLGAVPAWQLATQAGVKPKQAVAIAFTYLLYPLVFNINLFDFHPEVMALPVFLAVVLAARTHQPVGFTLGIIFILGCRDALSLTVAAMGVWLFFIENRRLCGAIAFLGGSLWFLVATQLVIPHFRPLGVEAVARYAGLGDSVLEIAKNVILQPGLLLNRVLTLPNLEYLCLLLVPVLWGLSLKHLAPLLAAIPQLAMNLLTAYQPQKDLIHQYSVPILPFLLLAVIAALAANKSWVRSQRGIILWALIGFLALAKFGYFGDRYLAKVNTWQATRAAIAQVQTTGSVLTNPQTAPHLTHRAVIRLATDQFNPATLNDFSYVLLDTRYPGMSCSKETMSHLLKQAQQSSSHELTYQRDDVYLFTRKPL</sequence>
<keyword evidence="1" id="KW-0812">Transmembrane</keyword>
<feature type="transmembrane region" description="Helical" evidence="1">
    <location>
        <begin position="128"/>
        <end position="147"/>
    </location>
</feature>
<feature type="transmembrane region" description="Helical" evidence="1">
    <location>
        <begin position="67"/>
        <end position="88"/>
    </location>
</feature>
<feature type="transmembrane region" description="Helical" evidence="1">
    <location>
        <begin position="350"/>
        <end position="367"/>
    </location>
</feature>
<organism evidence="2 3">
    <name type="scientific">Stenomitos frigidus ULC18</name>
    <dbReference type="NCBI Taxonomy" id="2107698"/>
    <lineage>
        <taxon>Bacteria</taxon>
        <taxon>Bacillati</taxon>
        <taxon>Cyanobacteriota</taxon>
        <taxon>Cyanophyceae</taxon>
        <taxon>Leptolyngbyales</taxon>
        <taxon>Leptolyngbyaceae</taxon>
        <taxon>Stenomitos</taxon>
    </lineage>
</organism>
<dbReference type="AlphaFoldDB" id="A0A2T1ESY9"/>
<dbReference type="InterPro" id="IPR018650">
    <property type="entry name" value="STSV1_Orf64"/>
</dbReference>
<gene>
    <name evidence="2" type="ORF">C7B82_00150</name>
</gene>
<feature type="transmembrane region" description="Helical" evidence="1">
    <location>
        <begin position="318"/>
        <end position="338"/>
    </location>
</feature>
<comment type="caution">
    <text evidence="2">The sequence shown here is derived from an EMBL/GenBank/DDBJ whole genome shotgun (WGS) entry which is preliminary data.</text>
</comment>
<protein>
    <recommendedName>
        <fullName evidence="4">DUF2079 domain-containing protein</fullName>
    </recommendedName>
</protein>
<evidence type="ECO:0008006" key="4">
    <source>
        <dbReference type="Google" id="ProtNLM"/>
    </source>
</evidence>
<keyword evidence="1" id="KW-0472">Membrane</keyword>
<feature type="transmembrane region" description="Helical" evidence="1">
    <location>
        <begin position="268"/>
        <end position="286"/>
    </location>
</feature>
<dbReference type="EMBL" id="PVWK01000001">
    <property type="protein sequence ID" value="PSB35862.1"/>
    <property type="molecule type" value="Genomic_DNA"/>
</dbReference>
<feature type="transmembrane region" description="Helical" evidence="1">
    <location>
        <begin position="97"/>
        <end position="116"/>
    </location>
</feature>
<keyword evidence="1" id="KW-1133">Transmembrane helix</keyword>
<name>A0A2T1ESY9_9CYAN</name>
<feature type="transmembrane region" description="Helical" evidence="1">
    <location>
        <begin position="21"/>
        <end position="42"/>
    </location>
</feature>
<reference evidence="2 3" key="2">
    <citation type="submission" date="2018-03" db="EMBL/GenBank/DDBJ databases">
        <title>The ancient ancestry and fast evolution of plastids.</title>
        <authorList>
            <person name="Moore K.R."/>
            <person name="Magnabosco C."/>
            <person name="Momper L."/>
            <person name="Gold D.A."/>
            <person name="Bosak T."/>
            <person name="Fournier G.P."/>
        </authorList>
    </citation>
    <scope>NUCLEOTIDE SEQUENCE [LARGE SCALE GENOMIC DNA]</scope>
    <source>
        <strain evidence="2 3">ULC18</strain>
    </source>
</reference>
<dbReference type="Pfam" id="PF09852">
    <property type="entry name" value="DUF2079"/>
    <property type="match status" value="1"/>
</dbReference>
<evidence type="ECO:0000313" key="3">
    <source>
        <dbReference type="Proteomes" id="UP000239576"/>
    </source>
</evidence>
<feature type="transmembrane region" description="Helical" evidence="1">
    <location>
        <begin position="177"/>
        <end position="201"/>
    </location>
</feature>
<keyword evidence="3" id="KW-1185">Reference proteome</keyword>
<evidence type="ECO:0000256" key="1">
    <source>
        <dbReference type="SAM" id="Phobius"/>
    </source>
</evidence>
<feature type="transmembrane region" description="Helical" evidence="1">
    <location>
        <begin position="154"/>
        <end position="171"/>
    </location>
</feature>
<feature type="transmembrane region" description="Helical" evidence="1">
    <location>
        <begin position="208"/>
        <end position="229"/>
    </location>
</feature>
<dbReference type="Proteomes" id="UP000239576">
    <property type="component" value="Unassembled WGS sequence"/>
</dbReference>